<evidence type="ECO:0000313" key="5">
    <source>
        <dbReference type="Proteomes" id="UP000315226"/>
    </source>
</evidence>
<organism evidence="4 5">
    <name type="scientific">Streptomyces gardneri</name>
    <dbReference type="NCBI Taxonomy" id="66892"/>
    <lineage>
        <taxon>Bacteria</taxon>
        <taxon>Bacillati</taxon>
        <taxon>Actinomycetota</taxon>
        <taxon>Actinomycetes</taxon>
        <taxon>Kitasatosporales</taxon>
        <taxon>Streptomycetaceae</taxon>
        <taxon>Streptomyces</taxon>
    </lineage>
</organism>
<accession>A0A4Y3RTV6</accession>
<dbReference type="Proteomes" id="UP000315226">
    <property type="component" value="Unassembled WGS sequence"/>
</dbReference>
<name>A0A4Y3RTV6_9ACTN</name>
<evidence type="ECO:0000259" key="3">
    <source>
        <dbReference type="Pfam" id="PF13860"/>
    </source>
</evidence>
<dbReference type="PANTHER" id="PTHR46580:SF4">
    <property type="entry name" value="ATP_GTP-BINDING PROTEIN"/>
    <property type="match status" value="1"/>
</dbReference>
<dbReference type="Pfam" id="PF13517">
    <property type="entry name" value="FG-GAP_3"/>
    <property type="match status" value="1"/>
</dbReference>
<feature type="chain" id="PRO_5038597557" description="FlgD/Vpr Ig-like domain-containing protein" evidence="2">
    <location>
        <begin position="26"/>
        <end position="1039"/>
    </location>
</feature>
<dbReference type="AlphaFoldDB" id="A0A4Y3RTV6"/>
<keyword evidence="5" id="KW-1185">Reference proteome</keyword>
<keyword evidence="1 2" id="KW-0732">Signal</keyword>
<dbReference type="Gene3D" id="2.130.10.130">
    <property type="entry name" value="Integrin alpha, N-terminal"/>
    <property type="match status" value="1"/>
</dbReference>
<dbReference type="Pfam" id="PF13860">
    <property type="entry name" value="FlgD_ig"/>
    <property type="match status" value="1"/>
</dbReference>
<gene>
    <name evidence="4" type="ORF">SGA01_69660</name>
</gene>
<sequence>MSRFARVRRPRARIAVLATTLLASAVGLSPAVVAEASPIVGIDQLDIAENWRVVPRQVTVTAVGPTGYVHETEDPDGSLGGQLEWTDFTDPAKSVSLGYGTQAALPFAGSGTGGRYLYVQRGVGVHAVRDLETGTEQSLDMPSDASYRGLLGDRLLFQQYASAGDSSTTTGYYLVSAADPNGARTPVTGWPEGAGLHHARLAAGDGSVAVLRFGRSGDPAADGYSDLGVVDLGTGQMTVIPAATPAGSALVAPVAVSPDRIAWIDTDRTVHVRQRAALTGAEQTIVLPEGLSTARVALVGGWVLALGEASGADAALKRRLVALHPDGRTKTLLEKAEAELTQIAGGGAAVVGGMSSSDWSVFKAVPAKDGGAPLLEKLSRVEPLPAEVRSLALGAGRLSTLELDTRMGSGFYARTPLPVGPVHTGHPQPLWAGAETKRLKSSTPLFDSGDGRTVYLAHDDSKPLEVTARTSEGQVRRVSTGETDGRIVDVFGRRAVFQGGGKTLVVDLDAQNAVSNQVSTAPAALWGDTLYRGTATAGEVTRTDLATGKDLGKVTTGTACVPTELQASAGRWLYWSCGRTQQGVVDLRTNTKLRLASEMSVDTLLGDGYVVDRDADAYLRLTDLTKVTNGKPAVRRLVDSAPVRGARREYWTVDRFGGAVAYKDAQSRVHVVWPGVPTSGLTAASSKVPASMRIQDGWKAYWTLSKPSSYWQLTVRDPHSGDPIRAYGGGETRSRIDVSWDGRTAAGKPVANGRYTWHLQANTADGQGSDLSVTGTVTVSGGQPAWRDMAGNDTQGDLLVMDTAGLVSMYRGTGYSGLSARIAGTSAKFPTASLLVPFGDVNADGCADVLVRVGDQLRAYRPGCGKVVSASSPYTTIGSGWGQYDVLTSSGDANGDGFTDLIARQTSTGDMYFYAGTADHRVKPRVRIGTNWKLYKKVVGAGDLNGDGRGDLLGVDAAGVLWRYYGTATGGVTARVRVGSGWGAYTSLVGVGDISGDGCADLVARDTAGRLYDYDSTCRGPYGSRMLIGGGWNAFKSLH</sequence>
<dbReference type="InterPro" id="IPR013517">
    <property type="entry name" value="FG-GAP"/>
</dbReference>
<evidence type="ECO:0000256" key="2">
    <source>
        <dbReference type="SAM" id="SignalP"/>
    </source>
</evidence>
<feature type="signal peptide" evidence="2">
    <location>
        <begin position="1"/>
        <end position="25"/>
    </location>
</feature>
<dbReference type="EMBL" id="BJMN01000055">
    <property type="protein sequence ID" value="GEB61361.1"/>
    <property type="molecule type" value="Genomic_DNA"/>
</dbReference>
<dbReference type="Gene3D" id="2.60.40.4070">
    <property type="match status" value="1"/>
</dbReference>
<dbReference type="SUPFAM" id="SSF69318">
    <property type="entry name" value="Integrin alpha N-terminal domain"/>
    <property type="match status" value="2"/>
</dbReference>
<feature type="domain" description="FlgD/Vpr Ig-like" evidence="3">
    <location>
        <begin position="702"/>
        <end position="765"/>
    </location>
</feature>
<dbReference type="InterPro" id="IPR025965">
    <property type="entry name" value="FlgD/Vpr_Ig-like"/>
</dbReference>
<evidence type="ECO:0000256" key="1">
    <source>
        <dbReference type="ARBA" id="ARBA00022729"/>
    </source>
</evidence>
<dbReference type="PANTHER" id="PTHR46580">
    <property type="entry name" value="SENSOR KINASE-RELATED"/>
    <property type="match status" value="1"/>
</dbReference>
<protein>
    <recommendedName>
        <fullName evidence="3">FlgD/Vpr Ig-like domain-containing protein</fullName>
    </recommendedName>
</protein>
<comment type="caution">
    <text evidence="4">The sequence shown here is derived from an EMBL/GenBank/DDBJ whole genome shotgun (WGS) entry which is preliminary data.</text>
</comment>
<proteinExistence type="predicted"/>
<evidence type="ECO:0000313" key="4">
    <source>
        <dbReference type="EMBL" id="GEB61361.1"/>
    </source>
</evidence>
<dbReference type="InterPro" id="IPR028994">
    <property type="entry name" value="Integrin_alpha_N"/>
</dbReference>
<reference evidence="4 5" key="1">
    <citation type="submission" date="2019-06" db="EMBL/GenBank/DDBJ databases">
        <title>Whole genome shotgun sequence of Streptomyces gardneri NBRC 12865.</title>
        <authorList>
            <person name="Hosoyama A."/>
            <person name="Uohara A."/>
            <person name="Ohji S."/>
            <person name="Ichikawa N."/>
        </authorList>
    </citation>
    <scope>NUCLEOTIDE SEQUENCE [LARGE SCALE GENOMIC DNA]</scope>
    <source>
        <strain evidence="4 5">NBRC 12865</strain>
    </source>
</reference>
<dbReference type="RefSeq" id="WP_167534240.1">
    <property type="nucleotide sequence ID" value="NZ_BJMN01000055.1"/>
</dbReference>